<feature type="transmembrane region" description="Helical" evidence="5">
    <location>
        <begin position="384"/>
        <end position="403"/>
    </location>
</feature>
<feature type="transmembrane region" description="Helical" evidence="5">
    <location>
        <begin position="269"/>
        <end position="291"/>
    </location>
</feature>
<feature type="transmembrane region" description="Helical" evidence="5">
    <location>
        <begin position="409"/>
        <end position="426"/>
    </location>
</feature>
<dbReference type="PANTHER" id="PTHR37422">
    <property type="entry name" value="TEICHURONIC ACID BIOSYNTHESIS PROTEIN TUAE"/>
    <property type="match status" value="1"/>
</dbReference>
<evidence type="ECO:0000256" key="3">
    <source>
        <dbReference type="ARBA" id="ARBA00022989"/>
    </source>
</evidence>
<evidence type="ECO:0000313" key="7">
    <source>
        <dbReference type="EMBL" id="KKU27271.1"/>
    </source>
</evidence>
<dbReference type="EMBL" id="LCMA01000002">
    <property type="protein sequence ID" value="KKU27271.1"/>
    <property type="molecule type" value="Genomic_DNA"/>
</dbReference>
<dbReference type="InterPro" id="IPR007016">
    <property type="entry name" value="O-antigen_ligase-rel_domated"/>
</dbReference>
<organism evidence="7 8">
    <name type="scientific">Candidatus Magasanikbacteria bacterium GW2011_GWA2_46_17</name>
    <dbReference type="NCBI Taxonomy" id="1619042"/>
    <lineage>
        <taxon>Bacteria</taxon>
        <taxon>Candidatus Magasanikiibacteriota</taxon>
    </lineage>
</organism>
<feature type="transmembrane region" description="Helical" evidence="5">
    <location>
        <begin position="102"/>
        <end position="122"/>
    </location>
</feature>
<evidence type="ECO:0000256" key="1">
    <source>
        <dbReference type="ARBA" id="ARBA00004141"/>
    </source>
</evidence>
<accession>A0A0G1P3G0</accession>
<dbReference type="Proteomes" id="UP000034175">
    <property type="component" value="Unassembled WGS sequence"/>
</dbReference>
<keyword evidence="2 5" id="KW-0812">Transmembrane</keyword>
<sequence length="428" mass="47728">MRFFASVGAFFVALVPWGTRLMYGASAVFPDGEWGRLSWYASEVVLWLCIICFVVRVVSSSIHSGVPRAAPWGTMRLALISLLLFFIFLFVRSLFVSDFDVALQWTVRVLGASVLFLLMSFLNEREFRLWLVVFFASAGAVGVFGIGQFLFQTSPANTLLGVALHDPSVLGTSVVETVQGRWLRAYGSFAHPNIVGAYGVVVWLLVIACFPRVRSAAARYGLHALGLSMVALVLLSFSRAAWLVGVCAVVVIGVYAFRKQMRMVYKTLLFQIALVCVVVVLFSPLFSVRLYGQARLEQRSFDERTIGLQTAAVLFKRHLLVGVGPAHSVAFLYQENPGREPWSYQPVHNVFLLAGSELGIVGIILIVCFLLLWSIHLPMGDRRFFLGALLILGSFFIFDHFWYTLPQGMFLAVLFLGFFPRVSLLTHK</sequence>
<comment type="caution">
    <text evidence="7">The sequence shown here is derived from an EMBL/GenBank/DDBJ whole genome shotgun (WGS) entry which is preliminary data.</text>
</comment>
<feature type="transmembrane region" description="Helical" evidence="5">
    <location>
        <begin position="77"/>
        <end position="96"/>
    </location>
</feature>
<feature type="transmembrane region" description="Helical" evidence="5">
    <location>
        <begin position="350"/>
        <end position="372"/>
    </location>
</feature>
<dbReference type="Pfam" id="PF04932">
    <property type="entry name" value="Wzy_C"/>
    <property type="match status" value="1"/>
</dbReference>
<feature type="transmembrane region" description="Helical" evidence="5">
    <location>
        <begin position="129"/>
        <end position="151"/>
    </location>
</feature>
<dbReference type="GO" id="GO:0016874">
    <property type="term" value="F:ligase activity"/>
    <property type="evidence" value="ECO:0007669"/>
    <property type="project" value="UniProtKB-KW"/>
</dbReference>
<keyword evidence="4 5" id="KW-0472">Membrane</keyword>
<evidence type="ECO:0000256" key="5">
    <source>
        <dbReference type="SAM" id="Phobius"/>
    </source>
</evidence>
<evidence type="ECO:0000256" key="4">
    <source>
        <dbReference type="ARBA" id="ARBA00023136"/>
    </source>
</evidence>
<evidence type="ECO:0000313" key="8">
    <source>
        <dbReference type="Proteomes" id="UP000034175"/>
    </source>
</evidence>
<feature type="transmembrane region" description="Helical" evidence="5">
    <location>
        <begin position="240"/>
        <end position="257"/>
    </location>
</feature>
<reference evidence="7 8" key="1">
    <citation type="journal article" date="2015" name="Nature">
        <title>rRNA introns, odd ribosomes, and small enigmatic genomes across a large radiation of phyla.</title>
        <authorList>
            <person name="Brown C.T."/>
            <person name="Hug L.A."/>
            <person name="Thomas B.C."/>
            <person name="Sharon I."/>
            <person name="Castelle C.J."/>
            <person name="Singh A."/>
            <person name="Wilkins M.J."/>
            <person name="Williams K.H."/>
            <person name="Banfield J.F."/>
        </authorList>
    </citation>
    <scope>NUCLEOTIDE SEQUENCE [LARGE SCALE GENOMIC DNA]</scope>
</reference>
<name>A0A0G1P3G0_9BACT</name>
<protein>
    <submittedName>
        <fullName evidence="7">O-antigen ligase-related protein</fullName>
    </submittedName>
</protein>
<evidence type="ECO:0000256" key="2">
    <source>
        <dbReference type="ARBA" id="ARBA00022692"/>
    </source>
</evidence>
<evidence type="ECO:0000259" key="6">
    <source>
        <dbReference type="Pfam" id="PF04932"/>
    </source>
</evidence>
<dbReference type="PANTHER" id="PTHR37422:SF17">
    <property type="entry name" value="O-ANTIGEN LIGASE"/>
    <property type="match status" value="1"/>
</dbReference>
<keyword evidence="7" id="KW-0436">Ligase</keyword>
<dbReference type="AlphaFoldDB" id="A0A0G1P3G0"/>
<dbReference type="InterPro" id="IPR051533">
    <property type="entry name" value="WaaL-like"/>
</dbReference>
<feature type="transmembrane region" description="Helical" evidence="5">
    <location>
        <begin position="189"/>
        <end position="210"/>
    </location>
</feature>
<gene>
    <name evidence="7" type="ORF">UX39_C0002G0050</name>
</gene>
<feature type="transmembrane region" description="Helical" evidence="5">
    <location>
        <begin position="37"/>
        <end position="57"/>
    </location>
</feature>
<comment type="subcellular location">
    <subcellularLocation>
        <location evidence="1">Membrane</location>
        <topology evidence="1">Multi-pass membrane protein</topology>
    </subcellularLocation>
</comment>
<dbReference type="GO" id="GO:0016020">
    <property type="term" value="C:membrane"/>
    <property type="evidence" value="ECO:0007669"/>
    <property type="project" value="UniProtKB-SubCell"/>
</dbReference>
<feature type="transmembrane region" description="Helical" evidence="5">
    <location>
        <begin position="217"/>
        <end position="234"/>
    </location>
</feature>
<feature type="domain" description="O-antigen ligase-related" evidence="6">
    <location>
        <begin position="227"/>
        <end position="367"/>
    </location>
</feature>
<keyword evidence="3 5" id="KW-1133">Transmembrane helix</keyword>
<proteinExistence type="predicted"/>